<proteinExistence type="predicted"/>
<keyword evidence="2" id="KW-1133">Transmembrane helix</keyword>
<gene>
    <name evidence="4" type="ORF">Mal48_04280</name>
</gene>
<dbReference type="Proteomes" id="UP000315724">
    <property type="component" value="Chromosome"/>
</dbReference>
<organism evidence="4 5">
    <name type="scientific">Thalassoglobus polymorphus</name>
    <dbReference type="NCBI Taxonomy" id="2527994"/>
    <lineage>
        <taxon>Bacteria</taxon>
        <taxon>Pseudomonadati</taxon>
        <taxon>Planctomycetota</taxon>
        <taxon>Planctomycetia</taxon>
        <taxon>Planctomycetales</taxon>
        <taxon>Planctomycetaceae</taxon>
        <taxon>Thalassoglobus</taxon>
    </lineage>
</organism>
<dbReference type="RefSeq" id="WP_145195593.1">
    <property type="nucleotide sequence ID" value="NZ_CP036267.1"/>
</dbReference>
<evidence type="ECO:0000313" key="5">
    <source>
        <dbReference type="Proteomes" id="UP000315724"/>
    </source>
</evidence>
<feature type="transmembrane region" description="Helical" evidence="2">
    <location>
        <begin position="796"/>
        <end position="816"/>
    </location>
</feature>
<evidence type="ECO:0000256" key="2">
    <source>
        <dbReference type="SAM" id="Phobius"/>
    </source>
</evidence>
<keyword evidence="5" id="KW-1185">Reference proteome</keyword>
<dbReference type="Gene3D" id="3.40.50.880">
    <property type="match status" value="1"/>
</dbReference>
<dbReference type="PANTHER" id="PTHR37947:SF1">
    <property type="entry name" value="BLL2462 PROTEIN"/>
    <property type="match status" value="1"/>
</dbReference>
<dbReference type="Pfam" id="PF07090">
    <property type="entry name" value="GATase1_like"/>
    <property type="match status" value="1"/>
</dbReference>
<protein>
    <recommendedName>
        <fullName evidence="3">Putative glutamine amidotransferase domain-containing protein</fullName>
    </recommendedName>
</protein>
<feature type="compositionally biased region" description="Polar residues" evidence="1">
    <location>
        <begin position="255"/>
        <end position="265"/>
    </location>
</feature>
<dbReference type="SUPFAM" id="SSF52317">
    <property type="entry name" value="Class I glutamine amidotransferase-like"/>
    <property type="match status" value="1"/>
</dbReference>
<evidence type="ECO:0000259" key="3">
    <source>
        <dbReference type="Pfam" id="PF07090"/>
    </source>
</evidence>
<name>A0A517QHT2_9PLAN</name>
<feature type="transmembrane region" description="Helical" evidence="2">
    <location>
        <begin position="53"/>
        <end position="74"/>
    </location>
</feature>
<evidence type="ECO:0000313" key="4">
    <source>
        <dbReference type="EMBL" id="QDT31196.1"/>
    </source>
</evidence>
<dbReference type="EMBL" id="CP036267">
    <property type="protein sequence ID" value="QDT31196.1"/>
    <property type="molecule type" value="Genomic_DNA"/>
</dbReference>
<keyword evidence="2" id="KW-0812">Transmembrane</keyword>
<dbReference type="AlphaFoldDB" id="A0A517QHT2"/>
<accession>A0A517QHT2</accession>
<sequence>MEFCLVSNGSILGAIEIGSQQWLLPVVTVLIASLGLLVLSYSTAKQSLGLKAVLILLKACGIGLLALCLLNPTLVRSQFRPGENIIVLLADNSSSMQILDESGVSRSDQFAEVLNKDDDEWLTRLTQDFDLRKYSFDERVNQFENFSSLDFRGRRSQLAAAIESIQQRFRNQPLSGIVLLTDGNASDLERLREVDLEVPVYPLKRNEKANNVFDVAIDQVSVSESPFEDAPLEVAATVSSTAQEELKVLVTLGQEATQENTASENMETEEAASIEGSSNSDLEIDAGNRELPQYEKAILVPVGKPAIVRFKLKPTHKGVAFYRLRVQPDHEHDVFEHPEKSSEATLANNERLLTVDRGEFKKRILYVGGRPNWEYKFFNRAVAEDREVKLVSLIRIARKEAKFDFRGRVGETGNSLFRGQDREADEETESYDEAVIIRLNTLDNSELSDGFPKAKEELYKYDAVILDDIEAAFFTPDQQALLERFVSERGGGLMMLGGRDSYRHGQWHKTPLRDVAPIYLDRAGRAPHGELKWDLTREGWLEPWMRVRPTENEEKTRLEEVPKLQILNSARETKPGARVFAEVQDEQGERFPSVVAHQYGQGRSVAVLIGDLWRWSIQRQEDEKDDLAQSWRQIIRWLVAEVPGQLETELEWTEIGSVPGVKLNVRLRNEEYQPKENAVVSISVQPPFGDAIQLDAEPSLSEPGLFEATYIPRDTGAYLADVHVKDETELTSRMKVGWTSQPDEKEFRQIEINYDVLESLADRSQGEVVSFADLSGFVRELPQKEMPVQEIKTTPLWHSPLILLLALACFAAEWGLRRWRGMP</sequence>
<dbReference type="KEGG" id="tpol:Mal48_04280"/>
<dbReference type="PANTHER" id="PTHR37947">
    <property type="entry name" value="BLL2462 PROTEIN"/>
    <property type="match status" value="1"/>
</dbReference>
<feature type="transmembrane region" description="Helical" evidence="2">
    <location>
        <begin position="22"/>
        <end position="41"/>
    </location>
</feature>
<evidence type="ECO:0000256" key="1">
    <source>
        <dbReference type="SAM" id="MobiDB-lite"/>
    </source>
</evidence>
<dbReference type="OrthoDB" id="9781333at2"/>
<dbReference type="InterPro" id="IPR029062">
    <property type="entry name" value="Class_I_gatase-like"/>
</dbReference>
<reference evidence="4 5" key="1">
    <citation type="submission" date="2019-02" db="EMBL/GenBank/DDBJ databases">
        <title>Deep-cultivation of Planctomycetes and their phenomic and genomic characterization uncovers novel biology.</title>
        <authorList>
            <person name="Wiegand S."/>
            <person name="Jogler M."/>
            <person name="Boedeker C."/>
            <person name="Pinto D."/>
            <person name="Vollmers J."/>
            <person name="Rivas-Marin E."/>
            <person name="Kohn T."/>
            <person name="Peeters S.H."/>
            <person name="Heuer A."/>
            <person name="Rast P."/>
            <person name="Oberbeckmann S."/>
            <person name="Bunk B."/>
            <person name="Jeske O."/>
            <person name="Meyerdierks A."/>
            <person name="Storesund J.E."/>
            <person name="Kallscheuer N."/>
            <person name="Luecker S."/>
            <person name="Lage O.M."/>
            <person name="Pohl T."/>
            <person name="Merkel B.J."/>
            <person name="Hornburger P."/>
            <person name="Mueller R.-W."/>
            <person name="Bruemmer F."/>
            <person name="Labrenz M."/>
            <person name="Spormann A.M."/>
            <person name="Op den Camp H."/>
            <person name="Overmann J."/>
            <person name="Amann R."/>
            <person name="Jetten M.S.M."/>
            <person name="Mascher T."/>
            <person name="Medema M.H."/>
            <person name="Devos D.P."/>
            <person name="Kaster A.-K."/>
            <person name="Ovreas L."/>
            <person name="Rohde M."/>
            <person name="Galperin M.Y."/>
            <person name="Jogler C."/>
        </authorList>
    </citation>
    <scope>NUCLEOTIDE SEQUENCE [LARGE SCALE GENOMIC DNA]</scope>
    <source>
        <strain evidence="4 5">Mal48</strain>
    </source>
</reference>
<feature type="domain" description="Putative glutamine amidotransferase" evidence="3">
    <location>
        <begin position="440"/>
        <end position="639"/>
    </location>
</feature>
<dbReference type="InterPro" id="IPR010768">
    <property type="entry name" value="GATase1-like"/>
</dbReference>
<feature type="region of interest" description="Disordered" evidence="1">
    <location>
        <begin position="255"/>
        <end position="282"/>
    </location>
</feature>
<keyword evidence="2" id="KW-0472">Membrane</keyword>